<dbReference type="KEGG" id="hhk:HH1059_22560"/>
<dbReference type="NCBIfam" id="TIGR00043">
    <property type="entry name" value="rRNA maturation RNase YbeY"/>
    <property type="match status" value="1"/>
</dbReference>
<dbReference type="InterPro" id="IPR002036">
    <property type="entry name" value="YbeY"/>
</dbReference>
<dbReference type="AlphaFoldDB" id="A0A110B6L2"/>
<evidence type="ECO:0000256" key="1">
    <source>
        <dbReference type="ARBA" id="ARBA00010875"/>
    </source>
</evidence>
<dbReference type="Pfam" id="PF02130">
    <property type="entry name" value="YbeY"/>
    <property type="match status" value="1"/>
</dbReference>
<evidence type="ECO:0000313" key="10">
    <source>
        <dbReference type="Proteomes" id="UP000218890"/>
    </source>
</evidence>
<keyword evidence="2 8" id="KW-0690">Ribosome biogenesis</keyword>
<organism evidence="9 10">
    <name type="scientific">Halorhodospira halochloris</name>
    <name type="common">Ectothiorhodospira halochloris</name>
    <dbReference type="NCBI Taxonomy" id="1052"/>
    <lineage>
        <taxon>Bacteria</taxon>
        <taxon>Pseudomonadati</taxon>
        <taxon>Pseudomonadota</taxon>
        <taxon>Gammaproteobacteria</taxon>
        <taxon>Chromatiales</taxon>
        <taxon>Ectothiorhodospiraceae</taxon>
        <taxon>Halorhodospira</taxon>
    </lineage>
</organism>
<dbReference type="GO" id="GO:0008270">
    <property type="term" value="F:zinc ion binding"/>
    <property type="evidence" value="ECO:0007669"/>
    <property type="project" value="UniProtKB-UniRule"/>
</dbReference>
<comment type="cofactor">
    <cofactor evidence="8">
        <name>Zn(2+)</name>
        <dbReference type="ChEBI" id="CHEBI:29105"/>
    </cofactor>
    <text evidence="8">Binds 1 zinc ion.</text>
</comment>
<keyword evidence="8" id="KW-0963">Cytoplasm</keyword>
<keyword evidence="5 8" id="KW-0255">Endonuclease</keyword>
<dbReference type="PANTHER" id="PTHR46986">
    <property type="entry name" value="ENDORIBONUCLEASE YBEY, CHLOROPLASTIC"/>
    <property type="match status" value="1"/>
</dbReference>
<gene>
    <name evidence="8 9" type="primary">ybeY</name>
    <name evidence="9" type="ORF">HH1059_22560</name>
</gene>
<dbReference type="InterPro" id="IPR020549">
    <property type="entry name" value="YbeY_CS"/>
</dbReference>
<dbReference type="GO" id="GO:0004521">
    <property type="term" value="F:RNA endonuclease activity"/>
    <property type="evidence" value="ECO:0007669"/>
    <property type="project" value="UniProtKB-UniRule"/>
</dbReference>
<dbReference type="InterPro" id="IPR023091">
    <property type="entry name" value="MetalPrtase_cat_dom_sf_prd"/>
</dbReference>
<evidence type="ECO:0000313" key="9">
    <source>
        <dbReference type="EMBL" id="BAU56323.2"/>
    </source>
</evidence>
<accession>A0A110B6L2</accession>
<evidence type="ECO:0000256" key="7">
    <source>
        <dbReference type="ARBA" id="ARBA00022833"/>
    </source>
</evidence>
<keyword evidence="7 8" id="KW-0862">Zinc</keyword>
<dbReference type="Gene3D" id="3.40.390.30">
    <property type="entry name" value="Metalloproteases ('zincins'), catalytic domain"/>
    <property type="match status" value="1"/>
</dbReference>
<keyword evidence="3 8" id="KW-0540">Nuclease</keyword>
<feature type="binding site" evidence="8">
    <location>
        <position position="120"/>
    </location>
    <ligand>
        <name>Zn(2+)</name>
        <dbReference type="ChEBI" id="CHEBI:29105"/>
        <note>catalytic</note>
    </ligand>
</feature>
<evidence type="ECO:0000256" key="5">
    <source>
        <dbReference type="ARBA" id="ARBA00022759"/>
    </source>
</evidence>
<keyword evidence="6 8" id="KW-0378">Hydrolase</keyword>
<comment type="similarity">
    <text evidence="1 8">Belongs to the endoribonuclease YbeY family.</text>
</comment>
<comment type="subcellular location">
    <subcellularLocation>
        <location evidence="8">Cytoplasm</location>
    </subcellularLocation>
</comment>
<dbReference type="GO" id="GO:0005737">
    <property type="term" value="C:cytoplasm"/>
    <property type="evidence" value="ECO:0007669"/>
    <property type="project" value="UniProtKB-SubCell"/>
</dbReference>
<dbReference type="GO" id="GO:0006364">
    <property type="term" value="P:rRNA processing"/>
    <property type="evidence" value="ECO:0007669"/>
    <property type="project" value="UniProtKB-UniRule"/>
</dbReference>
<dbReference type="EMBL" id="AP017372">
    <property type="protein sequence ID" value="BAU56323.2"/>
    <property type="molecule type" value="Genomic_DNA"/>
</dbReference>
<protein>
    <recommendedName>
        <fullName evidence="8">Endoribonuclease YbeY</fullName>
        <ecNumber evidence="8">3.1.-.-</ecNumber>
    </recommendedName>
</protein>
<dbReference type="PANTHER" id="PTHR46986:SF1">
    <property type="entry name" value="ENDORIBONUCLEASE YBEY, CHLOROPLASTIC"/>
    <property type="match status" value="1"/>
</dbReference>
<keyword evidence="8" id="KW-0698">rRNA processing</keyword>
<dbReference type="PROSITE" id="PS01306">
    <property type="entry name" value="UPF0054"/>
    <property type="match status" value="1"/>
</dbReference>
<keyword evidence="4 8" id="KW-0479">Metal-binding</keyword>
<name>A0A110B6L2_HALHR</name>
<evidence type="ECO:0000256" key="8">
    <source>
        <dbReference type="HAMAP-Rule" id="MF_00009"/>
    </source>
</evidence>
<keyword evidence="10" id="KW-1185">Reference proteome</keyword>
<dbReference type="Proteomes" id="UP000218890">
    <property type="component" value="Chromosome"/>
</dbReference>
<evidence type="ECO:0000256" key="6">
    <source>
        <dbReference type="ARBA" id="ARBA00022801"/>
    </source>
</evidence>
<evidence type="ECO:0000256" key="4">
    <source>
        <dbReference type="ARBA" id="ARBA00022723"/>
    </source>
</evidence>
<proteinExistence type="inferred from homology"/>
<dbReference type="RefSeq" id="WP_197710726.1">
    <property type="nucleotide sequence ID" value="NZ_AP017372.2"/>
</dbReference>
<feature type="binding site" evidence="8">
    <location>
        <position position="116"/>
    </location>
    <ligand>
        <name>Zn(2+)</name>
        <dbReference type="ChEBI" id="CHEBI:29105"/>
        <note>catalytic</note>
    </ligand>
</feature>
<feature type="binding site" evidence="8">
    <location>
        <position position="126"/>
    </location>
    <ligand>
        <name>Zn(2+)</name>
        <dbReference type="ChEBI" id="CHEBI:29105"/>
        <note>catalytic</note>
    </ligand>
</feature>
<comment type="function">
    <text evidence="8">Single strand-specific metallo-endoribonuclease involved in late-stage 70S ribosome quality control and in maturation of the 3' terminus of the 16S rRNA.</text>
</comment>
<sequence length="160" mass="17272">MGALEPVIQNVVGVTSPAEEEFVGWLEHAAEHVGASGEVTLRLVGEGESRALNSRFRGRDAPTNVLSFPAGPAPDIPACDYPAILGDIVICAPLVAIEASHQGKREQHHWVHLVVHGVLHLAGYDHEQGEREAEDMEALERVILAQLGIPDPYREGLRLG</sequence>
<evidence type="ECO:0000256" key="2">
    <source>
        <dbReference type="ARBA" id="ARBA00022517"/>
    </source>
</evidence>
<dbReference type="SUPFAM" id="SSF55486">
    <property type="entry name" value="Metalloproteases ('zincins'), catalytic domain"/>
    <property type="match status" value="1"/>
</dbReference>
<dbReference type="HAMAP" id="MF_00009">
    <property type="entry name" value="Endoribonucl_YbeY"/>
    <property type="match status" value="1"/>
</dbReference>
<evidence type="ECO:0000256" key="3">
    <source>
        <dbReference type="ARBA" id="ARBA00022722"/>
    </source>
</evidence>
<dbReference type="EC" id="3.1.-.-" evidence="8"/>
<dbReference type="GO" id="GO:0004222">
    <property type="term" value="F:metalloendopeptidase activity"/>
    <property type="evidence" value="ECO:0007669"/>
    <property type="project" value="InterPro"/>
</dbReference>
<reference evidence="9" key="1">
    <citation type="submission" date="2016-02" db="EMBL/GenBank/DDBJ databases">
        <title>Halorhodospira halochloris DSM-1059 complete genome, version 2.</title>
        <authorList>
            <person name="Tsukatani Y."/>
        </authorList>
    </citation>
    <scope>NUCLEOTIDE SEQUENCE</scope>
    <source>
        <strain evidence="9">DSM 1059</strain>
    </source>
</reference>